<sequence>MTNGQNMAPGIVSGVSGLAQALVGAPPWCVVACLALSLALGALQVVFPQDSTDRLGWWAGRRTYLYQRRLLRTARRRGQPPVR</sequence>
<gene>
    <name evidence="2" type="ORF">ACFFTU_15800</name>
</gene>
<evidence type="ECO:0000256" key="1">
    <source>
        <dbReference type="SAM" id="Phobius"/>
    </source>
</evidence>
<reference evidence="2 3" key="1">
    <citation type="submission" date="2024-09" db="EMBL/GenBank/DDBJ databases">
        <authorList>
            <person name="Sun Q."/>
            <person name="Mori K."/>
        </authorList>
    </citation>
    <scope>NUCLEOTIDE SEQUENCE [LARGE SCALE GENOMIC DNA]</scope>
    <source>
        <strain evidence="2 3">JCM 4362</strain>
    </source>
</reference>
<keyword evidence="1" id="KW-0472">Membrane</keyword>
<name>A0ABV5PF44_STRCM</name>
<accession>A0ABV5PF44</accession>
<protein>
    <submittedName>
        <fullName evidence="2">Uncharacterized protein</fullName>
    </submittedName>
</protein>
<organism evidence="2 3">
    <name type="scientific">Streptomyces cremeus</name>
    <dbReference type="NCBI Taxonomy" id="66881"/>
    <lineage>
        <taxon>Bacteria</taxon>
        <taxon>Bacillati</taxon>
        <taxon>Actinomycetota</taxon>
        <taxon>Actinomycetes</taxon>
        <taxon>Kitasatosporales</taxon>
        <taxon>Streptomycetaceae</taxon>
        <taxon>Streptomyces</taxon>
    </lineage>
</organism>
<keyword evidence="1" id="KW-1133">Transmembrane helix</keyword>
<dbReference type="Proteomes" id="UP001589718">
    <property type="component" value="Unassembled WGS sequence"/>
</dbReference>
<comment type="caution">
    <text evidence="2">The sequence shown here is derived from an EMBL/GenBank/DDBJ whole genome shotgun (WGS) entry which is preliminary data.</text>
</comment>
<keyword evidence="1" id="KW-0812">Transmembrane</keyword>
<dbReference type="EMBL" id="JBHMCR010000008">
    <property type="protein sequence ID" value="MFB9521408.1"/>
    <property type="molecule type" value="Genomic_DNA"/>
</dbReference>
<proteinExistence type="predicted"/>
<evidence type="ECO:0000313" key="2">
    <source>
        <dbReference type="EMBL" id="MFB9521408.1"/>
    </source>
</evidence>
<evidence type="ECO:0000313" key="3">
    <source>
        <dbReference type="Proteomes" id="UP001589718"/>
    </source>
</evidence>
<dbReference type="RefSeq" id="WP_345227211.1">
    <property type="nucleotide sequence ID" value="NZ_BAAAXE010000014.1"/>
</dbReference>
<feature type="transmembrane region" description="Helical" evidence="1">
    <location>
        <begin position="25"/>
        <end position="47"/>
    </location>
</feature>
<keyword evidence="3" id="KW-1185">Reference proteome</keyword>